<dbReference type="PANTHER" id="PTHR47178">
    <property type="entry name" value="MONOOXYGENASE, FAD-BINDING"/>
    <property type="match status" value="1"/>
</dbReference>
<feature type="domain" description="FAD-binding" evidence="6">
    <location>
        <begin position="156"/>
        <end position="335"/>
    </location>
</feature>
<dbReference type="PANTHER" id="PTHR47178:SF5">
    <property type="entry name" value="FAD-BINDING DOMAIN-CONTAINING PROTEIN"/>
    <property type="match status" value="1"/>
</dbReference>
<sequence length="409" mass="43460">MTNSVATFSVMIIGGGIGGLALAHGLRRAGIRADVYERTHERTDWLQGYRIHVSPAGARALHDCLPPPNWQEFLRAAAPGGGFGFLTDQATDLLAFADTEINAPGAAEPDRHYGIGRIPLRAALLTGLDDALHLGQAFTRYELAGDEVIAHFADGATATADVLIGADGANSLVRAQLLPQAHRIDTGVVTVAGRVPDISGLPAELRTRANIVIPRSRGSLFTAVESTEAIWGYSDAATRYPAGVTTYDGATLRRLVRSRIASWSPAFHDLIEKSDPATINAFHVKSATPVPPWPTTRVTLLGDAIHNMTPMAGIGANTALRDAALLTHRLTTLTGEPATAADPAALISAIHDYEAEMLDYGFTAVRRSLRNARQSATSSPLARAAFRTTLRLTAALPPARHAMARSLGR</sequence>
<evidence type="ECO:0000256" key="2">
    <source>
        <dbReference type="ARBA" id="ARBA00022827"/>
    </source>
</evidence>
<dbReference type="InterPro" id="IPR036188">
    <property type="entry name" value="FAD/NAD-bd_sf"/>
</dbReference>
<evidence type="ECO:0000256" key="4">
    <source>
        <dbReference type="ARBA" id="ARBA00023033"/>
    </source>
</evidence>
<dbReference type="Pfam" id="PF01494">
    <property type="entry name" value="FAD_binding_3"/>
    <property type="match status" value="1"/>
</dbReference>
<evidence type="ECO:0000256" key="3">
    <source>
        <dbReference type="ARBA" id="ARBA00023002"/>
    </source>
</evidence>
<evidence type="ECO:0000313" key="7">
    <source>
        <dbReference type="EMBL" id="MFF5292367.1"/>
    </source>
</evidence>
<accession>A0ABW6WJS4</accession>
<keyword evidence="3" id="KW-0560">Oxidoreductase</keyword>
<organism evidence="7 8">
    <name type="scientific">Paractinoplanes globisporus</name>
    <dbReference type="NCBI Taxonomy" id="113565"/>
    <lineage>
        <taxon>Bacteria</taxon>
        <taxon>Bacillati</taxon>
        <taxon>Actinomycetota</taxon>
        <taxon>Actinomycetes</taxon>
        <taxon>Micromonosporales</taxon>
        <taxon>Micromonosporaceae</taxon>
        <taxon>Paractinoplanes</taxon>
    </lineage>
</organism>
<evidence type="ECO:0000256" key="5">
    <source>
        <dbReference type="SAM" id="Phobius"/>
    </source>
</evidence>
<dbReference type="SUPFAM" id="SSF51905">
    <property type="entry name" value="FAD/NAD(P)-binding domain"/>
    <property type="match status" value="1"/>
</dbReference>
<dbReference type="RefSeq" id="WP_063713598.1">
    <property type="nucleotide sequence ID" value="NZ_JBIAZU010000004.1"/>
</dbReference>
<name>A0ABW6WJS4_9ACTN</name>
<dbReference type="EMBL" id="JBIAZU010000004">
    <property type="protein sequence ID" value="MFF5292367.1"/>
    <property type="molecule type" value="Genomic_DNA"/>
</dbReference>
<proteinExistence type="predicted"/>
<evidence type="ECO:0000256" key="1">
    <source>
        <dbReference type="ARBA" id="ARBA00022630"/>
    </source>
</evidence>
<evidence type="ECO:0000313" key="8">
    <source>
        <dbReference type="Proteomes" id="UP001602245"/>
    </source>
</evidence>
<protein>
    <submittedName>
        <fullName evidence="7">FAD-dependent oxidoreductase</fullName>
    </submittedName>
</protein>
<dbReference type="Proteomes" id="UP001602245">
    <property type="component" value="Unassembled WGS sequence"/>
</dbReference>
<keyword evidence="5" id="KW-1133">Transmembrane helix</keyword>
<dbReference type="PRINTS" id="PR00420">
    <property type="entry name" value="RNGMNOXGNASE"/>
</dbReference>
<reference evidence="7 8" key="1">
    <citation type="submission" date="2024-10" db="EMBL/GenBank/DDBJ databases">
        <title>The Natural Products Discovery Center: Release of the First 8490 Sequenced Strains for Exploring Actinobacteria Biosynthetic Diversity.</title>
        <authorList>
            <person name="Kalkreuter E."/>
            <person name="Kautsar S.A."/>
            <person name="Yang D."/>
            <person name="Bader C.D."/>
            <person name="Teijaro C.N."/>
            <person name="Fluegel L."/>
            <person name="Davis C.M."/>
            <person name="Simpson J.R."/>
            <person name="Lauterbach L."/>
            <person name="Steele A.D."/>
            <person name="Gui C."/>
            <person name="Meng S."/>
            <person name="Li G."/>
            <person name="Viehrig K."/>
            <person name="Ye F."/>
            <person name="Su P."/>
            <person name="Kiefer A.F."/>
            <person name="Nichols A."/>
            <person name="Cepeda A.J."/>
            <person name="Yan W."/>
            <person name="Fan B."/>
            <person name="Jiang Y."/>
            <person name="Adhikari A."/>
            <person name="Zheng C.-J."/>
            <person name="Schuster L."/>
            <person name="Cowan T.M."/>
            <person name="Smanski M.J."/>
            <person name="Chevrette M.G."/>
            <person name="De Carvalho L.P.S."/>
            <person name="Shen B."/>
        </authorList>
    </citation>
    <scope>NUCLEOTIDE SEQUENCE [LARGE SCALE GENOMIC DNA]</scope>
    <source>
        <strain evidence="7 8">NPDC000087</strain>
    </source>
</reference>
<keyword evidence="1" id="KW-0285">Flavoprotein</keyword>
<dbReference type="Pfam" id="PF13450">
    <property type="entry name" value="NAD_binding_8"/>
    <property type="match status" value="1"/>
</dbReference>
<keyword evidence="4" id="KW-0503">Monooxygenase</keyword>
<dbReference type="InterPro" id="IPR002938">
    <property type="entry name" value="FAD-bd"/>
</dbReference>
<feature type="transmembrane region" description="Helical" evidence="5">
    <location>
        <begin position="6"/>
        <end position="26"/>
    </location>
</feature>
<keyword evidence="8" id="KW-1185">Reference proteome</keyword>
<evidence type="ECO:0000259" key="6">
    <source>
        <dbReference type="Pfam" id="PF01494"/>
    </source>
</evidence>
<comment type="caution">
    <text evidence="7">The sequence shown here is derived from an EMBL/GenBank/DDBJ whole genome shotgun (WGS) entry which is preliminary data.</text>
</comment>
<keyword evidence="5" id="KW-0812">Transmembrane</keyword>
<dbReference type="Gene3D" id="3.50.50.60">
    <property type="entry name" value="FAD/NAD(P)-binding domain"/>
    <property type="match status" value="1"/>
</dbReference>
<gene>
    <name evidence="7" type="ORF">ACFY35_23240</name>
</gene>
<keyword evidence="2" id="KW-0274">FAD</keyword>
<keyword evidence="5" id="KW-0472">Membrane</keyword>